<evidence type="ECO:0000313" key="5">
    <source>
        <dbReference type="Proteomes" id="UP001172673"/>
    </source>
</evidence>
<keyword evidence="5" id="KW-1185">Reference proteome</keyword>
<evidence type="ECO:0000313" key="4">
    <source>
        <dbReference type="EMBL" id="KAJ9615509.1"/>
    </source>
</evidence>
<feature type="chain" id="PRO_5041275094" description="CPAF-like PDZ domain-containing protein" evidence="2">
    <location>
        <begin position="22"/>
        <end position="855"/>
    </location>
</feature>
<protein>
    <recommendedName>
        <fullName evidence="3">CPAF-like PDZ domain-containing protein</fullName>
    </recommendedName>
</protein>
<evidence type="ECO:0000256" key="1">
    <source>
        <dbReference type="SAM" id="MobiDB-lite"/>
    </source>
</evidence>
<dbReference type="SUPFAM" id="SSF52096">
    <property type="entry name" value="ClpP/crotonase"/>
    <property type="match status" value="1"/>
</dbReference>
<feature type="region of interest" description="Disordered" evidence="1">
    <location>
        <begin position="334"/>
        <end position="359"/>
    </location>
</feature>
<gene>
    <name evidence="4" type="ORF">H2200_001584</name>
</gene>
<dbReference type="PANTHER" id="PTHR37049:SF4">
    <property type="entry name" value="RHODANESE DOMAIN-CONTAINING PROTEIN"/>
    <property type="match status" value="1"/>
</dbReference>
<evidence type="ECO:0000256" key="2">
    <source>
        <dbReference type="SAM" id="SignalP"/>
    </source>
</evidence>
<organism evidence="4 5">
    <name type="scientific">Cladophialophora chaetospira</name>
    <dbReference type="NCBI Taxonomy" id="386627"/>
    <lineage>
        <taxon>Eukaryota</taxon>
        <taxon>Fungi</taxon>
        <taxon>Dikarya</taxon>
        <taxon>Ascomycota</taxon>
        <taxon>Pezizomycotina</taxon>
        <taxon>Eurotiomycetes</taxon>
        <taxon>Chaetothyriomycetidae</taxon>
        <taxon>Chaetothyriales</taxon>
        <taxon>Herpotrichiellaceae</taxon>
        <taxon>Cladophialophora</taxon>
    </lineage>
</organism>
<dbReference type="EMBL" id="JAPDRK010000002">
    <property type="protein sequence ID" value="KAJ9615509.1"/>
    <property type="molecule type" value="Genomic_DNA"/>
</dbReference>
<dbReference type="PANTHER" id="PTHR37049">
    <property type="entry name" value="PEPTIDASE S41 FAMILY PROTEIN"/>
    <property type="match status" value="1"/>
</dbReference>
<name>A0AA38XL56_9EURO</name>
<dbReference type="InterPro" id="IPR052766">
    <property type="entry name" value="S41A_metabolite_peptidase"/>
</dbReference>
<proteinExistence type="predicted"/>
<feature type="region of interest" description="Disordered" evidence="1">
    <location>
        <begin position="770"/>
        <end position="815"/>
    </location>
</feature>
<feature type="domain" description="CPAF-like PDZ" evidence="3">
    <location>
        <begin position="187"/>
        <end position="304"/>
    </location>
</feature>
<feature type="signal peptide" evidence="2">
    <location>
        <begin position="1"/>
        <end position="21"/>
    </location>
</feature>
<reference evidence="4" key="1">
    <citation type="submission" date="2022-10" db="EMBL/GenBank/DDBJ databases">
        <title>Culturing micro-colonial fungi from biological soil crusts in the Mojave desert and describing Neophaeococcomyces mojavensis, and introducing the new genera and species Taxawa tesnikishii.</title>
        <authorList>
            <person name="Kurbessoian T."/>
            <person name="Stajich J.E."/>
        </authorList>
    </citation>
    <scope>NUCLEOTIDE SEQUENCE</scope>
    <source>
        <strain evidence="4">TK_41</strain>
    </source>
</reference>
<dbReference type="Gene3D" id="3.90.226.10">
    <property type="entry name" value="2-enoyl-CoA Hydratase, Chain A, domain 1"/>
    <property type="match status" value="1"/>
</dbReference>
<comment type="caution">
    <text evidence="4">The sequence shown here is derived from an EMBL/GenBank/DDBJ whole genome shotgun (WGS) entry which is preliminary data.</text>
</comment>
<dbReference type="InterPro" id="IPR029045">
    <property type="entry name" value="ClpP/crotonase-like_dom_sf"/>
</dbReference>
<evidence type="ECO:0000259" key="3">
    <source>
        <dbReference type="Pfam" id="PF23658"/>
    </source>
</evidence>
<dbReference type="InterPro" id="IPR056186">
    <property type="entry name" value="PDZ_CPAF-rel"/>
</dbReference>
<dbReference type="AlphaFoldDB" id="A0AA38XL56"/>
<dbReference type="Proteomes" id="UP001172673">
    <property type="component" value="Unassembled WGS sequence"/>
</dbReference>
<keyword evidence="2" id="KW-0732">Signal</keyword>
<feature type="region of interest" description="Disordered" evidence="1">
    <location>
        <begin position="743"/>
        <end position="762"/>
    </location>
</feature>
<dbReference type="Pfam" id="PF23658">
    <property type="entry name" value="PDZ_CPAF_rel"/>
    <property type="match status" value="1"/>
</dbReference>
<feature type="compositionally biased region" description="Low complexity" evidence="1">
    <location>
        <begin position="334"/>
        <end position="350"/>
    </location>
</feature>
<accession>A0AA38XL56</accession>
<feature type="compositionally biased region" description="Polar residues" evidence="1">
    <location>
        <begin position="770"/>
        <end position="793"/>
    </location>
</feature>
<sequence length="855" mass="91555">MGKRLWSLAALAGYASNFAQGASITTHAILPRWSPSPTNSASPMNTVPPTNTACKLASSAASSFLAEAKEGAQAVIPAELAYNCLRSIPNYQAPAISLVNSLRTYLEFQSSKEYLQNPPPGYLLPAVDIDMELDGIQQKVEAGAYENEYDFQLDIVSLLLSAHDGHLSWEGDVYGAFTFIRTAGHGGLYAVSSDGIQAPLVYALEDLTQTDPDTGVLGPVTGYSPSPVQSIDGVDVMTFLLAQSLTRNSQDPDALWNQLFQSPSQSSATSFQVPLFYPGPTTNITFANGTTNEYPNEAVVNVDLDGVKTGDAAYSALCPGVALLESSTATASTSTIASSTVTSSDISTPTEAPPSSPTIDGFPYPAIKHSAGSVAGYYLNDTGFTDIAVLQIREFESEVDDSAEYEREFQSVVEKFLAASVKTGKRKLIIDLQGNGGGFIDLGTDTFAQLFPSIAPNSKSNMRDHLGFWILGNAASDNVTAAEVTADTKDELVSENNNVPLAYQTVVTPGFKDFPDFQTFYGPNFMYDGTWSSFFQNNYSDPNSSDFDGEGIIITGTNNRTGYRQPYAAQDIVVLHDGYCGSTCTVFSEYLKTFANVQFIVIGGRPQAGPMQAIGGIKGTQIFPFGTIVGWVDIFNDPSNHYISLANGTIWEDFTYEPVLRESGFSGGGVNGRNHFRMDDETNTPLQFVYEAADCRIWWTREMLYDPIFLWNRVATIAFQERRGTQFNSKYCVAGSTGHPTSISGGWKSGLGPQTPPDNAKATLEGWQLTGSPLQPAQPATSHVGSGSPSGSTAKLGDTSGLTSTPGHGTGAVIENDGVADTVDISTGDLNSFKEYCQGYSGDAWLVKLMCGAVQ</sequence>